<dbReference type="EMBL" id="KN823013">
    <property type="protein sequence ID" value="KIO27144.1"/>
    <property type="molecule type" value="Genomic_DNA"/>
</dbReference>
<dbReference type="AlphaFoldDB" id="A0A0C3QKX0"/>
<reference evidence="3" key="2">
    <citation type="submission" date="2015-01" db="EMBL/GenBank/DDBJ databases">
        <title>Evolutionary Origins and Diversification of the Mycorrhizal Mutualists.</title>
        <authorList>
            <consortium name="DOE Joint Genome Institute"/>
            <consortium name="Mycorrhizal Genomics Consortium"/>
            <person name="Kohler A."/>
            <person name="Kuo A."/>
            <person name="Nagy L.G."/>
            <person name="Floudas D."/>
            <person name="Copeland A."/>
            <person name="Barry K.W."/>
            <person name="Cichocki N."/>
            <person name="Veneault-Fourrey C."/>
            <person name="LaButti K."/>
            <person name="Lindquist E.A."/>
            <person name="Lipzen A."/>
            <person name="Lundell T."/>
            <person name="Morin E."/>
            <person name="Murat C."/>
            <person name="Riley R."/>
            <person name="Ohm R."/>
            <person name="Sun H."/>
            <person name="Tunlid A."/>
            <person name="Henrissat B."/>
            <person name="Grigoriev I.V."/>
            <person name="Hibbett D.S."/>
            <person name="Martin F."/>
        </authorList>
    </citation>
    <scope>NUCLEOTIDE SEQUENCE [LARGE SCALE GENOMIC DNA]</scope>
    <source>
        <strain evidence="3">MUT 4182</strain>
    </source>
</reference>
<organism evidence="2 3">
    <name type="scientific">Tulasnella calospora MUT 4182</name>
    <dbReference type="NCBI Taxonomy" id="1051891"/>
    <lineage>
        <taxon>Eukaryota</taxon>
        <taxon>Fungi</taxon>
        <taxon>Dikarya</taxon>
        <taxon>Basidiomycota</taxon>
        <taxon>Agaricomycotina</taxon>
        <taxon>Agaricomycetes</taxon>
        <taxon>Cantharellales</taxon>
        <taxon>Tulasnellaceae</taxon>
        <taxon>Tulasnella</taxon>
    </lineage>
</organism>
<sequence length="286" mass="32198">MAAVTSRIPAITIEQLVAGHVPTVCSVVDWVNHGSFFAIPIDEEVIHDTPIADRFLLDVRITHAWDWMLNEGYNYLSDIVQPVGPYGSHSFVEATRQIGIAPELWLPYIGSGMVAHYIVPLAEPAALDDVIHYAKRAQHHLRHLYGFAGLLRKLIIGRNTILQCPENATNWKEHAVHCDADVLPLVDDRDDDVSIEGDITLKEAKDLAVEQMLIAEELHEDMDTLQDQYDKLSRNFALLQKHLAEVVSEHDVLQTELGRAKSAVSRTLRRVRNAEDYITALQEDAF</sequence>
<proteinExistence type="predicted"/>
<gene>
    <name evidence="2" type="ORF">M407DRAFT_23559</name>
</gene>
<feature type="coiled-coil region" evidence="1">
    <location>
        <begin position="215"/>
        <end position="242"/>
    </location>
</feature>
<dbReference type="OrthoDB" id="3230801at2759"/>
<dbReference type="HOGENOM" id="CLU_975073_0_0_1"/>
<keyword evidence="3" id="KW-1185">Reference proteome</keyword>
<reference evidence="2 3" key="1">
    <citation type="submission" date="2014-04" db="EMBL/GenBank/DDBJ databases">
        <authorList>
            <consortium name="DOE Joint Genome Institute"/>
            <person name="Kuo A."/>
            <person name="Girlanda M."/>
            <person name="Perotto S."/>
            <person name="Kohler A."/>
            <person name="Nagy L.G."/>
            <person name="Floudas D."/>
            <person name="Copeland A."/>
            <person name="Barry K.W."/>
            <person name="Cichocki N."/>
            <person name="Veneault-Fourrey C."/>
            <person name="LaButti K."/>
            <person name="Lindquist E.A."/>
            <person name="Lipzen A."/>
            <person name="Lundell T."/>
            <person name="Morin E."/>
            <person name="Murat C."/>
            <person name="Sun H."/>
            <person name="Tunlid A."/>
            <person name="Henrissat B."/>
            <person name="Grigoriev I.V."/>
            <person name="Hibbett D.S."/>
            <person name="Martin F."/>
            <person name="Nordberg H.P."/>
            <person name="Cantor M.N."/>
            <person name="Hua S.X."/>
        </authorList>
    </citation>
    <scope>NUCLEOTIDE SEQUENCE [LARGE SCALE GENOMIC DNA]</scope>
    <source>
        <strain evidence="2 3">MUT 4182</strain>
    </source>
</reference>
<protein>
    <submittedName>
        <fullName evidence="2">Uncharacterized protein</fullName>
    </submittedName>
</protein>
<evidence type="ECO:0000313" key="3">
    <source>
        <dbReference type="Proteomes" id="UP000054248"/>
    </source>
</evidence>
<name>A0A0C3QKX0_9AGAM</name>
<evidence type="ECO:0000256" key="1">
    <source>
        <dbReference type="SAM" id="Coils"/>
    </source>
</evidence>
<dbReference type="Proteomes" id="UP000054248">
    <property type="component" value="Unassembled WGS sequence"/>
</dbReference>
<accession>A0A0C3QKX0</accession>
<keyword evidence="1" id="KW-0175">Coiled coil</keyword>
<evidence type="ECO:0000313" key="2">
    <source>
        <dbReference type="EMBL" id="KIO27144.1"/>
    </source>
</evidence>
<feature type="non-terminal residue" evidence="2">
    <location>
        <position position="286"/>
    </location>
</feature>